<evidence type="ECO:0000256" key="2">
    <source>
        <dbReference type="ARBA" id="ARBA00012438"/>
    </source>
</evidence>
<dbReference type="AlphaFoldDB" id="A0A1T4WWJ8"/>
<keyword evidence="8" id="KW-0175">Coiled coil</keyword>
<feature type="compositionally biased region" description="Polar residues" evidence="9">
    <location>
        <begin position="113"/>
        <end position="129"/>
    </location>
</feature>
<keyword evidence="14" id="KW-1185">Reference proteome</keyword>
<dbReference type="SMART" id="SM00260">
    <property type="entry name" value="CheW"/>
    <property type="match status" value="1"/>
</dbReference>
<evidence type="ECO:0000256" key="8">
    <source>
        <dbReference type="SAM" id="Coils"/>
    </source>
</evidence>
<evidence type="ECO:0000256" key="3">
    <source>
        <dbReference type="ARBA" id="ARBA00022553"/>
    </source>
</evidence>
<dbReference type="EC" id="2.7.13.3" evidence="2"/>
<keyword evidence="4" id="KW-0808">Transferase</keyword>
<proteinExistence type="predicted"/>
<dbReference type="EMBL" id="FUYE01000002">
    <property type="protein sequence ID" value="SKA81723.1"/>
    <property type="molecule type" value="Genomic_DNA"/>
</dbReference>
<dbReference type="STRING" id="48467.SAMN02745166_00798"/>
<dbReference type="Pfam" id="PF01584">
    <property type="entry name" value="CheW"/>
    <property type="match status" value="1"/>
</dbReference>
<dbReference type="SMART" id="SM00073">
    <property type="entry name" value="HPT"/>
    <property type="match status" value="1"/>
</dbReference>
<evidence type="ECO:0000259" key="11">
    <source>
        <dbReference type="PROSITE" id="PS50110"/>
    </source>
</evidence>
<comment type="catalytic activity">
    <reaction evidence="1">
        <text>ATP + protein L-histidine = ADP + protein N-phospho-L-histidine.</text>
        <dbReference type="EC" id="2.7.13.3"/>
    </reaction>
</comment>
<dbReference type="InterPro" id="IPR001789">
    <property type="entry name" value="Sig_transdc_resp-reg_receiver"/>
</dbReference>
<dbReference type="Pfam" id="PF01627">
    <property type="entry name" value="Hpt"/>
    <property type="match status" value="1"/>
</dbReference>
<evidence type="ECO:0000256" key="4">
    <source>
        <dbReference type="ARBA" id="ARBA00022679"/>
    </source>
</evidence>
<dbReference type="InterPro" id="IPR051315">
    <property type="entry name" value="Bact_Chemotaxis_CheA"/>
</dbReference>
<evidence type="ECO:0000256" key="5">
    <source>
        <dbReference type="ARBA" id="ARBA00022777"/>
    </source>
</evidence>
<evidence type="ECO:0000313" key="14">
    <source>
        <dbReference type="Proteomes" id="UP000190774"/>
    </source>
</evidence>
<evidence type="ECO:0000256" key="6">
    <source>
        <dbReference type="PROSITE-ProRule" id="PRU00110"/>
    </source>
</evidence>
<dbReference type="GO" id="GO:0006935">
    <property type="term" value="P:chemotaxis"/>
    <property type="evidence" value="ECO:0007669"/>
    <property type="project" value="InterPro"/>
</dbReference>
<dbReference type="Pfam" id="PF00072">
    <property type="entry name" value="Response_reg"/>
    <property type="match status" value="1"/>
</dbReference>
<dbReference type="InterPro" id="IPR036641">
    <property type="entry name" value="HPT_dom_sf"/>
</dbReference>
<sequence length="684" mass="74971">MSDSDLHQRVLAAFQTEFKEQMQVIRAMLAAWPAVSAALLDDAFRMAHSMKGSARVCDLQEVETIAHHLESLLSDLTQEEATFSAELKREIEAQANAAEDTMAAAMERELAPTSASDQASPKPTASQSTLHLETSLLDDLVQSSGLVLSEASRQESLSEDLDGLSTELERLRKLLHLDRHEPGDLRYHIREAGKHLQQIRDRQRRGSRTLRVLSSQLQEHVNRICLVPISSVFEGFPKMMRDLTNEAGKPIRFTMTGTELQADRMVLQALKDPVMHALRNAVSHGIESPQRRRQAGKAEEGDVRLDLQIENSLLCLTLTDDGQGVDVDRVKQKALQAGLITHAELPELSSEAITDLIFSSGLTTTHEVTRVSGRGMGLSIVRERVAQFQGDVTMTSEPGLGSRLEIRIPVSISARRLLLFKACGHLFALPLSALKVLLRVNDIHLVDGRSVVFWEGTSIQVTTASEAAGKPPSILRDGEGQILLAVLEGQRPIALHVESFLGEIRALIRPLPFPASLSPHFSGGIVTDEGSIILVLNPQTLVDRCRAVPLPEETPATTAPVALRQATVLVVDDSFTARTLQKSILETAGYHVRTAEDGRAALNILHSGGISLVVSDVQMPHLDGFQLLSTMKAQPALTQIPVILVTSLSKNEDQERGLALGADAYIVKERFDHQELLRVVRQLV</sequence>
<name>A0A1T4WWJ8_9BACT</name>
<dbReference type="PROSITE" id="PS50109">
    <property type="entry name" value="HIS_KIN"/>
    <property type="match status" value="1"/>
</dbReference>
<dbReference type="CDD" id="cd00088">
    <property type="entry name" value="HPT"/>
    <property type="match status" value="1"/>
</dbReference>
<dbReference type="SUPFAM" id="SSF55874">
    <property type="entry name" value="ATPase domain of HSP90 chaperone/DNA topoisomerase II/histidine kinase"/>
    <property type="match status" value="1"/>
</dbReference>
<feature type="domain" description="Histidine kinase" evidence="10">
    <location>
        <begin position="227"/>
        <end position="412"/>
    </location>
</feature>
<dbReference type="PANTHER" id="PTHR43395:SF1">
    <property type="entry name" value="CHEMOTAXIS PROTEIN CHEA"/>
    <property type="match status" value="1"/>
</dbReference>
<dbReference type="SUPFAM" id="SSF50341">
    <property type="entry name" value="CheW-like"/>
    <property type="match status" value="1"/>
</dbReference>
<evidence type="ECO:0000313" key="13">
    <source>
        <dbReference type="EMBL" id="SKA81723.1"/>
    </source>
</evidence>
<keyword evidence="5 13" id="KW-0418">Kinase</keyword>
<dbReference type="InterPro" id="IPR011006">
    <property type="entry name" value="CheY-like_superfamily"/>
</dbReference>
<dbReference type="OrthoDB" id="9803176at2"/>
<dbReference type="Gene3D" id="3.40.50.2300">
    <property type="match status" value="1"/>
</dbReference>
<dbReference type="Gene3D" id="1.20.120.160">
    <property type="entry name" value="HPT domain"/>
    <property type="match status" value="1"/>
</dbReference>
<dbReference type="PROSITE" id="PS50894">
    <property type="entry name" value="HPT"/>
    <property type="match status" value="1"/>
</dbReference>
<feature type="coiled-coil region" evidence="8">
    <location>
        <begin position="59"/>
        <end position="108"/>
    </location>
</feature>
<dbReference type="GO" id="GO:0000155">
    <property type="term" value="F:phosphorelay sensor kinase activity"/>
    <property type="evidence" value="ECO:0007669"/>
    <property type="project" value="UniProtKB-ARBA"/>
</dbReference>
<dbReference type="Pfam" id="PF02518">
    <property type="entry name" value="HATPase_c"/>
    <property type="match status" value="1"/>
</dbReference>
<evidence type="ECO:0000256" key="7">
    <source>
        <dbReference type="PROSITE-ProRule" id="PRU00169"/>
    </source>
</evidence>
<feature type="domain" description="Response regulatory" evidence="11">
    <location>
        <begin position="567"/>
        <end position="683"/>
    </location>
</feature>
<dbReference type="InterPro" id="IPR036890">
    <property type="entry name" value="HATPase_C_sf"/>
</dbReference>
<evidence type="ECO:0000259" key="10">
    <source>
        <dbReference type="PROSITE" id="PS50109"/>
    </source>
</evidence>
<feature type="modified residue" description="4-aspartylphosphate" evidence="7">
    <location>
        <position position="616"/>
    </location>
</feature>
<keyword evidence="3 7" id="KW-0597">Phosphoprotein</keyword>
<dbReference type="FunFam" id="3.30.565.10:FF:000016">
    <property type="entry name" value="Chemotaxis protein CheA, putative"/>
    <property type="match status" value="1"/>
</dbReference>
<gene>
    <name evidence="13" type="ORF">SAMN02745166_00798</name>
</gene>
<feature type="region of interest" description="Disordered" evidence="9">
    <location>
        <begin position="108"/>
        <end position="129"/>
    </location>
</feature>
<dbReference type="InterPro" id="IPR036061">
    <property type="entry name" value="CheW-like_dom_sf"/>
</dbReference>
<dbReference type="PRINTS" id="PR00344">
    <property type="entry name" value="BCTRLSENSOR"/>
</dbReference>
<dbReference type="InterPro" id="IPR008207">
    <property type="entry name" value="Sig_transdc_His_kin_Hpt_dom"/>
</dbReference>
<feature type="domain" description="HPt" evidence="12">
    <location>
        <begin position="3"/>
        <end position="105"/>
    </location>
</feature>
<dbReference type="InterPro" id="IPR004358">
    <property type="entry name" value="Sig_transdc_His_kin-like_C"/>
</dbReference>
<dbReference type="SMART" id="SM00448">
    <property type="entry name" value="REC"/>
    <property type="match status" value="1"/>
</dbReference>
<protein>
    <recommendedName>
        <fullName evidence="2">histidine kinase</fullName>
        <ecNumber evidence="2">2.7.13.3</ecNumber>
    </recommendedName>
</protein>
<dbReference type="Gene3D" id="2.30.30.40">
    <property type="entry name" value="SH3 Domains"/>
    <property type="match status" value="1"/>
</dbReference>
<organism evidence="13 14">
    <name type="scientific">Prosthecobacter debontii</name>
    <dbReference type="NCBI Taxonomy" id="48467"/>
    <lineage>
        <taxon>Bacteria</taxon>
        <taxon>Pseudomonadati</taxon>
        <taxon>Verrucomicrobiota</taxon>
        <taxon>Verrucomicrobiia</taxon>
        <taxon>Verrucomicrobiales</taxon>
        <taxon>Verrucomicrobiaceae</taxon>
        <taxon>Prosthecobacter</taxon>
    </lineage>
</organism>
<evidence type="ECO:0000259" key="12">
    <source>
        <dbReference type="PROSITE" id="PS50894"/>
    </source>
</evidence>
<dbReference type="SUPFAM" id="SSF47226">
    <property type="entry name" value="Histidine-containing phosphotransfer domain, HPT domain"/>
    <property type="match status" value="1"/>
</dbReference>
<dbReference type="PROSITE" id="PS50110">
    <property type="entry name" value="RESPONSE_REGULATORY"/>
    <property type="match status" value="1"/>
</dbReference>
<feature type="modified residue" description="Phosphohistidine" evidence="6">
    <location>
        <position position="48"/>
    </location>
</feature>
<dbReference type="Gene3D" id="3.30.565.10">
    <property type="entry name" value="Histidine kinase-like ATPase, C-terminal domain"/>
    <property type="match status" value="1"/>
</dbReference>
<dbReference type="PANTHER" id="PTHR43395">
    <property type="entry name" value="SENSOR HISTIDINE KINASE CHEA"/>
    <property type="match status" value="1"/>
</dbReference>
<dbReference type="Proteomes" id="UP000190774">
    <property type="component" value="Unassembled WGS sequence"/>
</dbReference>
<evidence type="ECO:0000256" key="9">
    <source>
        <dbReference type="SAM" id="MobiDB-lite"/>
    </source>
</evidence>
<dbReference type="SMART" id="SM00387">
    <property type="entry name" value="HATPase_c"/>
    <property type="match status" value="1"/>
</dbReference>
<reference evidence="14" key="1">
    <citation type="submission" date="2017-02" db="EMBL/GenBank/DDBJ databases">
        <authorList>
            <person name="Varghese N."/>
            <person name="Submissions S."/>
        </authorList>
    </citation>
    <scope>NUCLEOTIDE SEQUENCE [LARGE SCALE GENOMIC DNA]</scope>
    <source>
        <strain evidence="14">ATCC 700200</strain>
    </source>
</reference>
<dbReference type="InterPro" id="IPR003594">
    <property type="entry name" value="HATPase_dom"/>
</dbReference>
<dbReference type="RefSeq" id="WP_078812001.1">
    <property type="nucleotide sequence ID" value="NZ_FUYE01000002.1"/>
</dbReference>
<accession>A0A1T4WWJ8</accession>
<dbReference type="InterPro" id="IPR005467">
    <property type="entry name" value="His_kinase_dom"/>
</dbReference>
<dbReference type="SUPFAM" id="SSF52172">
    <property type="entry name" value="CheY-like"/>
    <property type="match status" value="1"/>
</dbReference>
<dbReference type="InterPro" id="IPR002545">
    <property type="entry name" value="CheW-lke_dom"/>
</dbReference>
<evidence type="ECO:0000256" key="1">
    <source>
        <dbReference type="ARBA" id="ARBA00000085"/>
    </source>
</evidence>